<dbReference type="EMBL" id="KX774481">
    <property type="protein sequence ID" value="AQX83020.1"/>
    <property type="molecule type" value="Genomic_DNA"/>
</dbReference>
<protein>
    <submittedName>
        <fullName evidence="1">Uncharacterized protein</fullName>
    </submittedName>
</protein>
<reference evidence="1" key="2">
    <citation type="journal article" date="2017" name="Sci. Rep.">
        <title>mecA-related structure in methicillin-resistant coagulase-negative staphylococci from street food in Taiwan.</title>
        <authorList>
            <person name="Yang T.Y."/>
            <person name="Hung W.W."/>
            <person name="Lin L."/>
            <person name="Hung W.C."/>
            <person name="Tseng S.P."/>
        </authorList>
    </citation>
    <scope>NUCLEOTIDE SEQUENCE</scope>
    <source>
        <strain evidence="1">TXG-24</strain>
    </source>
</reference>
<reference evidence="1" key="1">
    <citation type="submission" date="2016-08" db="EMBL/GenBank/DDBJ databases">
        <title>Characterization of methicillin-resistant coagulase-negative staphylococci from ready-to-eat street foods in Taiwan.</title>
        <authorList>
            <person name="Tseng S.-P."/>
            <person name="Yang T.-Y."/>
        </authorList>
    </citation>
    <scope>NUCLEOTIDE SEQUENCE</scope>
    <source>
        <strain evidence="1">TXG-24</strain>
    </source>
</reference>
<organism evidence="1">
    <name type="scientific">Mammaliicoccus sciuri</name>
    <name type="common">Staphylococcus sciuri</name>
    <dbReference type="NCBI Taxonomy" id="1296"/>
    <lineage>
        <taxon>Bacteria</taxon>
        <taxon>Bacillati</taxon>
        <taxon>Bacillota</taxon>
        <taxon>Bacilli</taxon>
        <taxon>Bacillales</taxon>
        <taxon>Staphylococcaceae</taxon>
        <taxon>Mammaliicoccus</taxon>
    </lineage>
</organism>
<accession>A0A1U9VX73</accession>
<name>A0A1U9VX73_MAMSC</name>
<proteinExistence type="predicted"/>
<sequence>MIVHMALQLISNNKSKFIQNLLRQINSTTETINSDSTIEVIFEENPEYTQFKLIDDTLYFKDMLPSLIDLLGVEDGVQTFINRFNNAFYEILTTYDQVIDLDEQFISYKITLFDYVFDSKNSLHPHILLSLHNDNLIQLDERKYKIVSYQTEIGYFVPPKFKFYTEENKDILSLEDMLNTAFKIKNGLKRKEESDFVPYKQSIKNKNLDNLKIMDNISTIFNNTDISNESKYSKKYFSNKQIINSVCNTLKNKYNYLNKKTIKTIEVNLASFIEKLSKDKNPGKYSLEDLLTILSIFYFRYLYIDSNEDNHKNSPGDNLYFSLLFNRSPLNRINSTKIMYKQLHNDSNDKIQLHKDIQKLHKDINKLTDKHLYIQFEEGKENEYLNINPSNELRMFSNIFIHKLFYIEQFYQFELLLTTLSDIDSFVLQNLNYIQNNPSTFITFMNSLNDAMKNFEKDTVNIEKKATNITLENLFYDDLKFLDFSDLPNSHLSLIHSNAIFEKVHLRKHYFKINSSKK</sequence>
<dbReference type="AlphaFoldDB" id="A0A1U9VX73"/>
<evidence type="ECO:0000313" key="1">
    <source>
        <dbReference type="EMBL" id="AQX83020.1"/>
    </source>
</evidence>